<dbReference type="PATRIC" id="fig|438.15.peg.3175"/>
<dbReference type="SUPFAM" id="SSF50978">
    <property type="entry name" value="WD40 repeat-like"/>
    <property type="match status" value="1"/>
</dbReference>
<dbReference type="Gene3D" id="2.130.10.10">
    <property type="entry name" value="YVTN repeat-like/Quinoprotein amine dehydrogenase"/>
    <property type="match status" value="1"/>
</dbReference>
<evidence type="ECO:0000313" key="2">
    <source>
        <dbReference type="Proteomes" id="UP000093796"/>
    </source>
</evidence>
<organism evidence="1 2">
    <name type="scientific">Acetobacter pasteurianus</name>
    <name type="common">Acetobacter turbidans</name>
    <dbReference type="NCBI Taxonomy" id="438"/>
    <lineage>
        <taxon>Bacteria</taxon>
        <taxon>Pseudomonadati</taxon>
        <taxon>Pseudomonadota</taxon>
        <taxon>Alphaproteobacteria</taxon>
        <taxon>Acetobacterales</taxon>
        <taxon>Acetobacteraceae</taxon>
        <taxon>Acetobacter</taxon>
    </lineage>
</organism>
<comment type="caution">
    <text evidence="1">The sequence shown here is derived from an EMBL/GenBank/DDBJ whole genome shotgun (WGS) entry which is preliminary data.</text>
</comment>
<dbReference type="AlphaFoldDB" id="A0A1A0CCH8"/>
<evidence type="ECO:0000313" key="1">
    <source>
        <dbReference type="EMBL" id="OAZ60007.1"/>
    </source>
</evidence>
<accession>A0A1A0CCH8</accession>
<dbReference type="OrthoDB" id="3504593at2"/>
<dbReference type="Proteomes" id="UP000093796">
    <property type="component" value="Unassembled WGS sequence"/>
</dbReference>
<dbReference type="EMBL" id="LYUD01000165">
    <property type="protein sequence ID" value="OAZ60007.1"/>
    <property type="molecule type" value="Genomic_DNA"/>
</dbReference>
<protein>
    <recommendedName>
        <fullName evidence="3">WD40 repeat domain-containing protein</fullName>
    </recommendedName>
</protein>
<dbReference type="InterPro" id="IPR015943">
    <property type="entry name" value="WD40/YVTN_repeat-like_dom_sf"/>
</dbReference>
<reference evidence="1 2" key="1">
    <citation type="submission" date="2016-05" db="EMBL/GenBank/DDBJ databases">
        <title>Genome sequencing of Acetobacter pasteurianus strain SRCM100623.</title>
        <authorList>
            <person name="Song Y.R."/>
        </authorList>
    </citation>
    <scope>NUCLEOTIDE SEQUENCE [LARGE SCALE GENOMIC DNA]</scope>
    <source>
        <strain evidence="1 2">SRCM100623</strain>
    </source>
</reference>
<evidence type="ECO:0008006" key="3">
    <source>
        <dbReference type="Google" id="ProtNLM"/>
    </source>
</evidence>
<sequence>MKNNAFIPPVIKSREYLLSKLRIQKNSIPITKTETTYNLAQQTRWLSNDNFAVGRWDGTMSIFNYSSEPFTGPKLTAAVNSPSSGGVQMITYIPPRMIVTSNNDSSLSIWITSSDDWSDLKLEDIKTYDNSLDVATNGSWFPCEYDNDTSTLVVGHNSGFLSIWSVNHHHKDIHFIKKIDLRNPKPVNPFDSHAMYGMCILKEIGPDARILCGSDDGYISVVNIHSGDILSQTIFNSEAQRGINSVSVSGNKLLVANCSVGIYDKNLWYFDINLETNEIFYQDSMNLLVDNNRIQSFNFDVEWGEYSGGPCWFAGTEEGILWMGRANAKLDLVGYEALSESSIGAALAFINKPGRLAAAIHNIDQFSTGSP</sequence>
<dbReference type="RefSeq" id="WP_155738561.1">
    <property type="nucleotide sequence ID" value="NZ_LYUD01000165.1"/>
</dbReference>
<name>A0A1A0CCH8_ACEPA</name>
<proteinExistence type="predicted"/>
<dbReference type="InterPro" id="IPR036322">
    <property type="entry name" value="WD40_repeat_dom_sf"/>
</dbReference>
<gene>
    <name evidence="1" type="ORF">SRCM100623_02875</name>
</gene>